<proteinExistence type="predicted"/>
<evidence type="ECO:0000256" key="4">
    <source>
        <dbReference type="ARBA" id="ARBA00022989"/>
    </source>
</evidence>
<comment type="subcellular location">
    <subcellularLocation>
        <location evidence="1">Cell membrane</location>
        <topology evidence="1">Multi-pass membrane protein</topology>
    </subcellularLocation>
</comment>
<dbReference type="PANTHER" id="PTHR23513:SF11">
    <property type="entry name" value="STAPHYLOFERRIN A TRANSPORTER"/>
    <property type="match status" value="1"/>
</dbReference>
<feature type="transmembrane region" description="Helical" evidence="6">
    <location>
        <begin position="321"/>
        <end position="339"/>
    </location>
</feature>
<sequence>MTDEAQDAAPRWARLLFRNRDYTGWWVGETISDFGSALSLVAFPLLVLVQTGSAAGAGTVEAAAGIGGLVTMLLGGALADRFSRRAILVASPLVQAAAVGSVATAVAAGHVSMVHLGVAGFVQGLADGVAGGAWFATLCRVVPEEQRPTAFAQMQGRRMAIRLAGPSAGGFLFGLARWVPFLGDAVSFLVGATGAFLIRRPLGPDPEERGTDESVLASIGAGMRYIAGSAYLRFLTVWAAVANACNAGLLLLVIVLIQHRHGSPLLVGAVGSLGAVGGLAGALLSRRIAERVPGRAMVIVISWISAAVVVGIAFVPTPWMIGALLAAMLFLAAPLNVVFSTYEAKMIPDALLGRVTSAINFGAASIRWLGAIAAGALASAFGATTATLCFAGVLAVVAIGTLRASGLYVLSRPIDELSPSAE</sequence>
<dbReference type="InterPro" id="IPR020846">
    <property type="entry name" value="MFS_dom"/>
</dbReference>
<protein>
    <submittedName>
        <fullName evidence="8">MFS transporter</fullName>
    </submittedName>
</protein>
<evidence type="ECO:0000313" key="8">
    <source>
        <dbReference type="EMBL" id="RAG85848.1"/>
    </source>
</evidence>
<evidence type="ECO:0000256" key="1">
    <source>
        <dbReference type="ARBA" id="ARBA00004651"/>
    </source>
</evidence>
<dbReference type="Gene3D" id="1.20.1250.20">
    <property type="entry name" value="MFS general substrate transporter like domains"/>
    <property type="match status" value="1"/>
</dbReference>
<name>A0A2X0JE36_9ACTN</name>
<evidence type="ECO:0000256" key="3">
    <source>
        <dbReference type="ARBA" id="ARBA00022692"/>
    </source>
</evidence>
<keyword evidence="2" id="KW-1003">Cell membrane</keyword>
<evidence type="ECO:0000256" key="2">
    <source>
        <dbReference type="ARBA" id="ARBA00022475"/>
    </source>
</evidence>
<feature type="transmembrane region" description="Helical" evidence="6">
    <location>
        <begin position="24"/>
        <end position="49"/>
    </location>
</feature>
<feature type="domain" description="Major facilitator superfamily (MFS) profile" evidence="7">
    <location>
        <begin position="1"/>
        <end position="412"/>
    </location>
</feature>
<dbReference type="AlphaFoldDB" id="A0A2X0JE36"/>
<dbReference type="Pfam" id="PF07690">
    <property type="entry name" value="MFS_1"/>
    <property type="match status" value="1"/>
</dbReference>
<feature type="transmembrane region" description="Helical" evidence="6">
    <location>
        <begin position="296"/>
        <end position="315"/>
    </location>
</feature>
<feature type="transmembrane region" description="Helical" evidence="6">
    <location>
        <begin position="55"/>
        <end position="79"/>
    </location>
</feature>
<dbReference type="CDD" id="cd06173">
    <property type="entry name" value="MFS_MefA_like"/>
    <property type="match status" value="1"/>
</dbReference>
<feature type="transmembrane region" description="Helical" evidence="6">
    <location>
        <begin position="376"/>
        <end position="402"/>
    </location>
</feature>
<evidence type="ECO:0000256" key="5">
    <source>
        <dbReference type="ARBA" id="ARBA00023136"/>
    </source>
</evidence>
<dbReference type="SUPFAM" id="SSF103473">
    <property type="entry name" value="MFS general substrate transporter"/>
    <property type="match status" value="1"/>
</dbReference>
<dbReference type="PANTHER" id="PTHR23513">
    <property type="entry name" value="INTEGRAL MEMBRANE EFFLUX PROTEIN-RELATED"/>
    <property type="match status" value="1"/>
</dbReference>
<feature type="transmembrane region" description="Helical" evidence="6">
    <location>
        <begin position="351"/>
        <end position="370"/>
    </location>
</feature>
<keyword evidence="4 6" id="KW-1133">Transmembrane helix</keyword>
<organism evidence="8 9">
    <name type="scientific">Streptacidiphilus pinicola</name>
    <dbReference type="NCBI Taxonomy" id="2219663"/>
    <lineage>
        <taxon>Bacteria</taxon>
        <taxon>Bacillati</taxon>
        <taxon>Actinomycetota</taxon>
        <taxon>Actinomycetes</taxon>
        <taxon>Kitasatosporales</taxon>
        <taxon>Streptomycetaceae</taxon>
        <taxon>Streptacidiphilus</taxon>
    </lineage>
</organism>
<dbReference type="PROSITE" id="PS50850">
    <property type="entry name" value="MFS"/>
    <property type="match status" value="1"/>
</dbReference>
<comment type="caution">
    <text evidence="8">The sequence shown here is derived from an EMBL/GenBank/DDBJ whole genome shotgun (WGS) entry which is preliminary data.</text>
</comment>
<dbReference type="GO" id="GO:0005886">
    <property type="term" value="C:plasma membrane"/>
    <property type="evidence" value="ECO:0007669"/>
    <property type="project" value="UniProtKB-SubCell"/>
</dbReference>
<keyword evidence="5 6" id="KW-0472">Membrane</keyword>
<feature type="transmembrane region" description="Helical" evidence="6">
    <location>
        <begin position="185"/>
        <end position="202"/>
    </location>
</feature>
<dbReference type="GO" id="GO:0022857">
    <property type="term" value="F:transmembrane transporter activity"/>
    <property type="evidence" value="ECO:0007669"/>
    <property type="project" value="InterPro"/>
</dbReference>
<keyword evidence="9" id="KW-1185">Reference proteome</keyword>
<gene>
    <name evidence="8" type="ORF">DN069_10120</name>
</gene>
<reference evidence="8 9" key="1">
    <citation type="submission" date="2018-06" db="EMBL/GenBank/DDBJ databases">
        <title>Streptacidiphilus pinicola sp. nov., isolated from pine grove soil.</title>
        <authorList>
            <person name="Roh S.G."/>
            <person name="Park S."/>
            <person name="Kim M.-K."/>
            <person name="Yun B.-R."/>
            <person name="Park J."/>
            <person name="Kim M.J."/>
            <person name="Kim Y.S."/>
            <person name="Kim S.B."/>
        </authorList>
    </citation>
    <scope>NUCLEOTIDE SEQUENCE [LARGE SCALE GENOMIC DNA]</scope>
    <source>
        <strain evidence="8 9">MMS16-CNU450</strain>
    </source>
</reference>
<evidence type="ECO:0000313" key="9">
    <source>
        <dbReference type="Proteomes" id="UP000248889"/>
    </source>
</evidence>
<dbReference type="Proteomes" id="UP000248889">
    <property type="component" value="Unassembled WGS sequence"/>
</dbReference>
<dbReference type="InterPro" id="IPR036259">
    <property type="entry name" value="MFS_trans_sf"/>
</dbReference>
<accession>A0A2X0JE36</accession>
<feature type="transmembrane region" description="Helical" evidence="6">
    <location>
        <begin position="231"/>
        <end position="257"/>
    </location>
</feature>
<evidence type="ECO:0000256" key="6">
    <source>
        <dbReference type="SAM" id="Phobius"/>
    </source>
</evidence>
<keyword evidence="3 6" id="KW-0812">Transmembrane</keyword>
<dbReference type="EMBL" id="QKYN01000037">
    <property type="protein sequence ID" value="RAG85848.1"/>
    <property type="molecule type" value="Genomic_DNA"/>
</dbReference>
<dbReference type="InterPro" id="IPR011701">
    <property type="entry name" value="MFS"/>
</dbReference>
<evidence type="ECO:0000259" key="7">
    <source>
        <dbReference type="PROSITE" id="PS50850"/>
    </source>
</evidence>
<feature type="transmembrane region" description="Helical" evidence="6">
    <location>
        <begin position="263"/>
        <end position="284"/>
    </location>
</feature>
<feature type="transmembrane region" description="Helical" evidence="6">
    <location>
        <begin position="86"/>
        <end position="108"/>
    </location>
</feature>